<evidence type="ECO:0000256" key="1">
    <source>
        <dbReference type="SAM" id="MobiDB-lite"/>
    </source>
</evidence>
<feature type="region of interest" description="Disordered" evidence="1">
    <location>
        <begin position="224"/>
        <end position="243"/>
    </location>
</feature>
<dbReference type="EMBL" id="JAQQWM010000001">
    <property type="protein sequence ID" value="KAK8082544.1"/>
    <property type="molecule type" value="Genomic_DNA"/>
</dbReference>
<name>A0ABR1WGB2_9PEZI</name>
<organism evidence="2 3">
    <name type="scientific">Apiospora saccharicola</name>
    <dbReference type="NCBI Taxonomy" id="335842"/>
    <lineage>
        <taxon>Eukaryota</taxon>
        <taxon>Fungi</taxon>
        <taxon>Dikarya</taxon>
        <taxon>Ascomycota</taxon>
        <taxon>Pezizomycotina</taxon>
        <taxon>Sordariomycetes</taxon>
        <taxon>Xylariomycetidae</taxon>
        <taxon>Amphisphaeriales</taxon>
        <taxon>Apiosporaceae</taxon>
        <taxon>Apiospora</taxon>
    </lineage>
</organism>
<sequence length="735" mass="83320">MDDFMDNDQPAMDDFLNQDQDPSNGVDFDNGKADLEPTFFQTFASQQDPEVKLGSQEKDLNIQDIPLFGEQKLDIPADSTSLAQIEPQQLGNEWPHGDEMDVMQFQPPGFQEYMDPNLLSQQYPEPFNLTQNVVDTYKATSEVDGNLGIPHQSLPLSVDTTTAAAFDGDWPYDSDDSIPLSGQLPPTSPLDYPVNTIQVGEGQPHTIQRRGSTPLITHGKIKRTTRRNQGEQPMDPETLTYSYYGKPPPQKKAWGPRQKNGKPLFQYNRQGELDPNRPLSNKEIRMFLFGPSHGQEQSADWTNRDPEPGEVCRVNAGRSGLTLWISWTPAQSSHRYPSSNSNKCKFLDCALDSRTIKTGDPRIIFDERHNVTGASINPFWNAGYCHLYCFEKHFDPVQLLSTLDIRLDNRVFEKEESNLSALKPDEFEACKRWFHDHWPEHLNWHFEKYLRAKESRDEARKSPGTPLPPPAVERVRPWDSSLTYTLMKKSLDLESPAKAQQRAKRREVKKDSCDRDIHRGDLDYVNLARRIANQRVKSRNQGEVFQKEPPKVGTAWDDFQLARQQSQEQQWLKWTPVMSANSTWQSVRPAPHLPRPALCSSPSLSAKRPCQIESEPAPSGEDSRPTKRQRHSPIGEPSCAQAGNYMPRINGNPSQLGDPGAVPDVQQMQVSQPDVSQYSDQYSGATGFTESCQTDFEMPDMLPASGSVLGQGLPEPWPSFSPNMIRYRWQVQVQV</sequence>
<reference evidence="2 3" key="1">
    <citation type="submission" date="2023-01" db="EMBL/GenBank/DDBJ databases">
        <title>Analysis of 21 Apiospora genomes using comparative genomics revels a genus with tremendous synthesis potential of carbohydrate active enzymes and secondary metabolites.</title>
        <authorList>
            <person name="Sorensen T."/>
        </authorList>
    </citation>
    <scope>NUCLEOTIDE SEQUENCE [LARGE SCALE GENOMIC DNA]</scope>
    <source>
        <strain evidence="2 3">CBS 83171</strain>
    </source>
</reference>
<feature type="region of interest" description="Disordered" evidence="1">
    <location>
        <begin position="494"/>
        <end position="513"/>
    </location>
</feature>
<keyword evidence="3" id="KW-1185">Reference proteome</keyword>
<accession>A0ABR1WGB2</accession>
<dbReference type="Proteomes" id="UP001446871">
    <property type="component" value="Unassembled WGS sequence"/>
</dbReference>
<comment type="caution">
    <text evidence="2">The sequence shown here is derived from an EMBL/GenBank/DDBJ whole genome shotgun (WGS) entry which is preliminary data.</text>
</comment>
<gene>
    <name evidence="2" type="ORF">PG996_001325</name>
</gene>
<feature type="region of interest" description="Disordered" evidence="1">
    <location>
        <begin position="249"/>
        <end position="278"/>
    </location>
</feature>
<evidence type="ECO:0000313" key="2">
    <source>
        <dbReference type="EMBL" id="KAK8082544.1"/>
    </source>
</evidence>
<evidence type="ECO:0000313" key="3">
    <source>
        <dbReference type="Proteomes" id="UP001446871"/>
    </source>
</evidence>
<feature type="region of interest" description="Disordered" evidence="1">
    <location>
        <begin position="1"/>
        <end position="33"/>
    </location>
</feature>
<proteinExistence type="predicted"/>
<feature type="region of interest" description="Disordered" evidence="1">
    <location>
        <begin position="595"/>
        <end position="663"/>
    </location>
</feature>
<protein>
    <submittedName>
        <fullName evidence="2">Uncharacterized protein</fullName>
    </submittedName>
</protein>